<dbReference type="Proteomes" id="UP000199409">
    <property type="component" value="Unassembled WGS sequence"/>
</dbReference>
<gene>
    <name evidence="2" type="ORF">SAMN05660420_01451</name>
</gene>
<protein>
    <submittedName>
        <fullName evidence="2">Uncharacterized protein</fullName>
    </submittedName>
</protein>
<dbReference type="EMBL" id="FNQN01000003">
    <property type="protein sequence ID" value="SEA16704.1"/>
    <property type="molecule type" value="Genomic_DNA"/>
</dbReference>
<sequence>MSDKVDNNSTEGDKNSGSRKKRDTVILNGKEVDSRELKWLGFGSKEISDKLNRAVKSGKLEMDYVDHPVVKQLIPDKNIQNDK</sequence>
<keyword evidence="3" id="KW-1185">Reference proteome</keyword>
<evidence type="ECO:0000256" key="1">
    <source>
        <dbReference type="SAM" id="MobiDB-lite"/>
    </source>
</evidence>
<feature type="compositionally biased region" description="Basic and acidic residues" evidence="1">
    <location>
        <begin position="1"/>
        <end position="16"/>
    </location>
</feature>
<feature type="region of interest" description="Disordered" evidence="1">
    <location>
        <begin position="1"/>
        <end position="24"/>
    </location>
</feature>
<dbReference type="RefSeq" id="WP_092346197.1">
    <property type="nucleotide sequence ID" value="NZ_FNQN01000003.1"/>
</dbReference>
<evidence type="ECO:0000313" key="3">
    <source>
        <dbReference type="Proteomes" id="UP000199409"/>
    </source>
</evidence>
<dbReference type="AlphaFoldDB" id="A0A1H3Z059"/>
<evidence type="ECO:0000313" key="2">
    <source>
        <dbReference type="EMBL" id="SEA16704.1"/>
    </source>
</evidence>
<proteinExistence type="predicted"/>
<name>A0A1H3Z059_9BACT</name>
<organism evidence="2 3">
    <name type="scientific">Desulfuromusa kysingii</name>
    <dbReference type="NCBI Taxonomy" id="37625"/>
    <lineage>
        <taxon>Bacteria</taxon>
        <taxon>Pseudomonadati</taxon>
        <taxon>Thermodesulfobacteriota</taxon>
        <taxon>Desulfuromonadia</taxon>
        <taxon>Desulfuromonadales</taxon>
        <taxon>Geopsychrobacteraceae</taxon>
        <taxon>Desulfuromusa</taxon>
    </lineage>
</organism>
<dbReference type="STRING" id="37625.SAMN05660420_01451"/>
<reference evidence="2 3" key="1">
    <citation type="submission" date="2016-10" db="EMBL/GenBank/DDBJ databases">
        <authorList>
            <person name="de Groot N.N."/>
        </authorList>
    </citation>
    <scope>NUCLEOTIDE SEQUENCE [LARGE SCALE GENOMIC DNA]</scope>
    <source>
        <strain evidence="2 3">DSM 7343</strain>
    </source>
</reference>
<accession>A0A1H3Z059</accession>